<accession>A0A0A9GCR0</accession>
<protein>
    <submittedName>
        <fullName evidence="1">HAP2</fullName>
    </submittedName>
</protein>
<dbReference type="EMBL" id="GBRH01179443">
    <property type="protein sequence ID" value="JAE18453.1"/>
    <property type="molecule type" value="Transcribed_RNA"/>
</dbReference>
<name>A0A0A9GCR0_ARUDO</name>
<organism evidence="1">
    <name type="scientific">Arundo donax</name>
    <name type="common">Giant reed</name>
    <name type="synonym">Donax arundinaceus</name>
    <dbReference type="NCBI Taxonomy" id="35708"/>
    <lineage>
        <taxon>Eukaryota</taxon>
        <taxon>Viridiplantae</taxon>
        <taxon>Streptophyta</taxon>
        <taxon>Embryophyta</taxon>
        <taxon>Tracheophyta</taxon>
        <taxon>Spermatophyta</taxon>
        <taxon>Magnoliopsida</taxon>
        <taxon>Liliopsida</taxon>
        <taxon>Poales</taxon>
        <taxon>Poaceae</taxon>
        <taxon>PACMAD clade</taxon>
        <taxon>Arundinoideae</taxon>
        <taxon>Arundineae</taxon>
        <taxon>Arundo</taxon>
    </lineage>
</organism>
<sequence>MHMATEVEKARTFGPALCSSKEIHQRIQERAPKGFNGFKETPDATFLVVIR</sequence>
<dbReference type="AlphaFoldDB" id="A0A0A9GCR0"/>
<proteinExistence type="predicted"/>
<reference evidence="1" key="1">
    <citation type="submission" date="2014-09" db="EMBL/GenBank/DDBJ databases">
        <authorList>
            <person name="Magalhaes I.L.F."/>
            <person name="Oliveira U."/>
            <person name="Santos F.R."/>
            <person name="Vidigal T.H.D.A."/>
            <person name="Brescovit A.D."/>
            <person name="Santos A.J."/>
        </authorList>
    </citation>
    <scope>NUCLEOTIDE SEQUENCE</scope>
    <source>
        <tissue evidence="1">Shoot tissue taken approximately 20 cm above the soil surface</tissue>
    </source>
</reference>
<reference evidence="1" key="2">
    <citation type="journal article" date="2015" name="Data Brief">
        <title>Shoot transcriptome of the giant reed, Arundo donax.</title>
        <authorList>
            <person name="Barrero R.A."/>
            <person name="Guerrero F.D."/>
            <person name="Moolhuijzen P."/>
            <person name="Goolsby J.A."/>
            <person name="Tidwell J."/>
            <person name="Bellgard S.E."/>
            <person name="Bellgard M.I."/>
        </authorList>
    </citation>
    <scope>NUCLEOTIDE SEQUENCE</scope>
    <source>
        <tissue evidence="1">Shoot tissue taken approximately 20 cm above the soil surface</tissue>
    </source>
</reference>
<evidence type="ECO:0000313" key="1">
    <source>
        <dbReference type="EMBL" id="JAE18453.1"/>
    </source>
</evidence>